<dbReference type="RefSeq" id="WP_230741516.1">
    <property type="nucleotide sequence ID" value="NZ_PGCK01000004.1"/>
</dbReference>
<evidence type="ECO:0000256" key="2">
    <source>
        <dbReference type="ARBA" id="ARBA00022475"/>
    </source>
</evidence>
<dbReference type="PANTHER" id="PTHR30572:SF4">
    <property type="entry name" value="ABC TRANSPORTER PERMEASE YTRF"/>
    <property type="match status" value="1"/>
</dbReference>
<feature type="domain" description="ABC3 transporter permease C-terminal" evidence="8">
    <location>
        <begin position="289"/>
        <end position="401"/>
    </location>
</feature>
<comment type="caution">
    <text evidence="10">The sequence shown here is derived from an EMBL/GenBank/DDBJ whole genome shotgun (WGS) entry which is preliminary data.</text>
</comment>
<protein>
    <submittedName>
        <fullName evidence="10">ABC transporter permease</fullName>
    </submittedName>
</protein>
<feature type="transmembrane region" description="Helical" evidence="7">
    <location>
        <begin position="374"/>
        <end position="393"/>
    </location>
</feature>
<reference evidence="10 11" key="1">
    <citation type="submission" date="2017-11" db="EMBL/GenBank/DDBJ databases">
        <title>Isolation and Characterization of Family Methanocellaceae Species from Potential Methane Hydrate Area Offshore Southwestern Taiwan.</title>
        <authorList>
            <person name="Zhang W.-L."/>
            <person name="Chen W.-C."/>
            <person name="Lai M.-C."/>
            <person name="Chen S.-C."/>
        </authorList>
    </citation>
    <scope>NUCLEOTIDE SEQUENCE [LARGE SCALE GENOMIC DNA]</scope>
    <source>
        <strain evidence="10 11">CWC-04</strain>
    </source>
</reference>
<dbReference type="GO" id="GO:0022857">
    <property type="term" value="F:transmembrane transporter activity"/>
    <property type="evidence" value="ECO:0007669"/>
    <property type="project" value="TreeGrafter"/>
</dbReference>
<proteinExistence type="inferred from homology"/>
<evidence type="ECO:0000313" key="10">
    <source>
        <dbReference type="EMBL" id="MCD1294684.1"/>
    </source>
</evidence>
<comment type="similarity">
    <text evidence="6">Belongs to the ABC-4 integral membrane protein family.</text>
</comment>
<dbReference type="AlphaFoldDB" id="A0AAP2RCD0"/>
<name>A0AAP2RCD0_9EURY</name>
<keyword evidence="4 7" id="KW-1133">Transmembrane helix</keyword>
<dbReference type="InterPro" id="IPR003838">
    <property type="entry name" value="ABC3_permease_C"/>
</dbReference>
<evidence type="ECO:0000259" key="8">
    <source>
        <dbReference type="Pfam" id="PF02687"/>
    </source>
</evidence>
<keyword evidence="5 7" id="KW-0472">Membrane</keyword>
<feature type="domain" description="MacB-like periplasmic core" evidence="9">
    <location>
        <begin position="21"/>
        <end position="251"/>
    </location>
</feature>
<evidence type="ECO:0000256" key="4">
    <source>
        <dbReference type="ARBA" id="ARBA00022989"/>
    </source>
</evidence>
<dbReference type="Proteomes" id="UP001320159">
    <property type="component" value="Unassembled WGS sequence"/>
</dbReference>
<evidence type="ECO:0000256" key="1">
    <source>
        <dbReference type="ARBA" id="ARBA00004651"/>
    </source>
</evidence>
<evidence type="ECO:0000256" key="7">
    <source>
        <dbReference type="SAM" id="Phobius"/>
    </source>
</evidence>
<organism evidence="10 11">
    <name type="scientific">Methanooceanicella nereidis</name>
    <dbReference type="NCBI Taxonomy" id="2052831"/>
    <lineage>
        <taxon>Archaea</taxon>
        <taxon>Methanobacteriati</taxon>
        <taxon>Methanobacteriota</taxon>
        <taxon>Stenosarchaea group</taxon>
        <taxon>Methanomicrobia</taxon>
        <taxon>Methanocellales</taxon>
        <taxon>Methanocellaceae</taxon>
        <taxon>Methanooceanicella</taxon>
    </lineage>
</organism>
<feature type="transmembrane region" description="Helical" evidence="7">
    <location>
        <begin position="21"/>
        <end position="42"/>
    </location>
</feature>
<dbReference type="InterPro" id="IPR025857">
    <property type="entry name" value="MacB_PCD"/>
</dbReference>
<dbReference type="EMBL" id="PGCK01000004">
    <property type="protein sequence ID" value="MCD1294684.1"/>
    <property type="molecule type" value="Genomic_DNA"/>
</dbReference>
<evidence type="ECO:0000259" key="9">
    <source>
        <dbReference type="Pfam" id="PF12704"/>
    </source>
</evidence>
<evidence type="ECO:0000256" key="6">
    <source>
        <dbReference type="ARBA" id="ARBA00038076"/>
    </source>
</evidence>
<sequence length="408" mass="43736">MKALDILGYAFADFASNKFKTMMSSLGIIIGVMAIVVMLTLGDGLYSGVSDQFGDLQLDTMFILPIDTSVQQGTMSFSVTMAEKPKPPAKFTDRDVNLLRTTEGVKEVQPKISVSGNVTYGADSRRVTVQGIIPQYEDKMAESVDKGRFLSPSDKNSVILGSKVANGTFGKVIRPGSYITISNFYTGESQTYTVAGVLKEMNGSILTGDPNSYIYMTTEGIKGFSDQDTYTEIWVQADSVETATEVGDRVSETLKKFHRNEGYTVLTQKMFASAINQIFDLIKYTLAGIGAVSLLVGGIGIMNVMMLTVKERVKEIGLMKAVGATTTDVRLIFLTESALLGFISGLIGVGIAVLVAGIVGSLAQLPMDASAQNILLGIAFGLFTTTIAGVYPANQASKLDPIEALRTE</sequence>
<comment type="subcellular location">
    <subcellularLocation>
        <location evidence="1">Cell membrane</location>
        <topology evidence="1">Multi-pass membrane protein</topology>
    </subcellularLocation>
</comment>
<keyword evidence="3 7" id="KW-0812">Transmembrane</keyword>
<dbReference type="Pfam" id="PF12704">
    <property type="entry name" value="MacB_PCD"/>
    <property type="match status" value="1"/>
</dbReference>
<feature type="transmembrane region" description="Helical" evidence="7">
    <location>
        <begin position="339"/>
        <end position="362"/>
    </location>
</feature>
<evidence type="ECO:0000313" key="11">
    <source>
        <dbReference type="Proteomes" id="UP001320159"/>
    </source>
</evidence>
<gene>
    <name evidence="10" type="ORF">CUJ83_06680</name>
</gene>
<dbReference type="Pfam" id="PF02687">
    <property type="entry name" value="FtsX"/>
    <property type="match status" value="1"/>
</dbReference>
<feature type="transmembrane region" description="Helical" evidence="7">
    <location>
        <begin position="284"/>
        <end position="309"/>
    </location>
</feature>
<accession>A0AAP2RCD0</accession>
<keyword evidence="2" id="KW-1003">Cell membrane</keyword>
<evidence type="ECO:0000256" key="3">
    <source>
        <dbReference type="ARBA" id="ARBA00022692"/>
    </source>
</evidence>
<keyword evidence="11" id="KW-1185">Reference proteome</keyword>
<dbReference type="GO" id="GO:0005886">
    <property type="term" value="C:plasma membrane"/>
    <property type="evidence" value="ECO:0007669"/>
    <property type="project" value="UniProtKB-SubCell"/>
</dbReference>
<dbReference type="PANTHER" id="PTHR30572">
    <property type="entry name" value="MEMBRANE COMPONENT OF TRANSPORTER-RELATED"/>
    <property type="match status" value="1"/>
</dbReference>
<dbReference type="InterPro" id="IPR050250">
    <property type="entry name" value="Macrolide_Exporter_MacB"/>
</dbReference>
<evidence type="ECO:0000256" key="5">
    <source>
        <dbReference type="ARBA" id="ARBA00023136"/>
    </source>
</evidence>